<evidence type="ECO:0000313" key="2">
    <source>
        <dbReference type="Proteomes" id="UP000790709"/>
    </source>
</evidence>
<proteinExistence type="predicted"/>
<comment type="caution">
    <text evidence="1">The sequence shown here is derived from an EMBL/GenBank/DDBJ whole genome shotgun (WGS) entry which is preliminary data.</text>
</comment>
<evidence type="ECO:0000313" key="1">
    <source>
        <dbReference type="EMBL" id="KAH7926498.1"/>
    </source>
</evidence>
<dbReference type="Proteomes" id="UP000790709">
    <property type="component" value="Unassembled WGS sequence"/>
</dbReference>
<gene>
    <name evidence="1" type="ORF">BV22DRAFT_346037</name>
</gene>
<protein>
    <submittedName>
        <fullName evidence="1">Uncharacterized protein</fullName>
    </submittedName>
</protein>
<organism evidence="1 2">
    <name type="scientific">Leucogyrophana mollusca</name>
    <dbReference type="NCBI Taxonomy" id="85980"/>
    <lineage>
        <taxon>Eukaryota</taxon>
        <taxon>Fungi</taxon>
        <taxon>Dikarya</taxon>
        <taxon>Basidiomycota</taxon>
        <taxon>Agaricomycotina</taxon>
        <taxon>Agaricomycetes</taxon>
        <taxon>Agaricomycetidae</taxon>
        <taxon>Boletales</taxon>
        <taxon>Boletales incertae sedis</taxon>
        <taxon>Leucogyrophana</taxon>
    </lineage>
</organism>
<reference evidence="1" key="1">
    <citation type="journal article" date="2021" name="New Phytol.">
        <title>Evolutionary innovations through gain and loss of genes in the ectomycorrhizal Boletales.</title>
        <authorList>
            <person name="Wu G."/>
            <person name="Miyauchi S."/>
            <person name="Morin E."/>
            <person name="Kuo A."/>
            <person name="Drula E."/>
            <person name="Varga T."/>
            <person name="Kohler A."/>
            <person name="Feng B."/>
            <person name="Cao Y."/>
            <person name="Lipzen A."/>
            <person name="Daum C."/>
            <person name="Hundley H."/>
            <person name="Pangilinan J."/>
            <person name="Johnson J."/>
            <person name="Barry K."/>
            <person name="LaButti K."/>
            <person name="Ng V."/>
            <person name="Ahrendt S."/>
            <person name="Min B."/>
            <person name="Choi I.G."/>
            <person name="Park H."/>
            <person name="Plett J.M."/>
            <person name="Magnuson J."/>
            <person name="Spatafora J.W."/>
            <person name="Nagy L.G."/>
            <person name="Henrissat B."/>
            <person name="Grigoriev I.V."/>
            <person name="Yang Z.L."/>
            <person name="Xu J."/>
            <person name="Martin F.M."/>
        </authorList>
    </citation>
    <scope>NUCLEOTIDE SEQUENCE</scope>
    <source>
        <strain evidence="1">KUC20120723A-06</strain>
    </source>
</reference>
<dbReference type="EMBL" id="MU266381">
    <property type="protein sequence ID" value="KAH7926498.1"/>
    <property type="molecule type" value="Genomic_DNA"/>
</dbReference>
<keyword evidence="2" id="KW-1185">Reference proteome</keyword>
<accession>A0ACB8BPK3</accession>
<sequence length="211" mass="23798">MPSVQPLSSCRQHPVHAILYKYWRLSGCDPNPTPDWPAALTSYGYITQLSYFENCRGRNESFPLHGQLPPSWYRKKNRRRLIEPILLSASCVFPNLKGRYSPRNNNVNFDCAQDQYAATGFDLSYYLADIANAPWARFTEHGHPRRYATLRNLAAALWTRQKATGDGQGKGNAEELDLTIIHLASALATSPPDRASLLDDLSAALQTRYAR</sequence>
<name>A0ACB8BPK3_9AGAM</name>